<dbReference type="RefSeq" id="WP_212994408.1">
    <property type="nucleotide sequence ID" value="NZ_BAABEA010000048.1"/>
</dbReference>
<dbReference type="EMBL" id="BOQL01000082">
    <property type="protein sequence ID" value="GIM79522.1"/>
    <property type="molecule type" value="Genomic_DNA"/>
</dbReference>
<dbReference type="AlphaFoldDB" id="A0A919SW14"/>
<comment type="caution">
    <text evidence="3">The sequence shown here is derived from an EMBL/GenBank/DDBJ whole genome shotgun (WGS) entry which is preliminary data.</text>
</comment>
<evidence type="ECO:0000256" key="1">
    <source>
        <dbReference type="SAM" id="MobiDB-lite"/>
    </source>
</evidence>
<dbReference type="InterPro" id="IPR036689">
    <property type="entry name" value="ESAT-6-like_sf"/>
</dbReference>
<name>A0A919SW14_9ACTN</name>
<dbReference type="SUPFAM" id="SSF140453">
    <property type="entry name" value="EsxAB dimer-like"/>
    <property type="match status" value="1"/>
</dbReference>
<accession>A0A919SW14</accession>
<proteinExistence type="predicted"/>
<dbReference type="InterPro" id="IPR057746">
    <property type="entry name" value="CpnT-like_N"/>
</dbReference>
<feature type="domain" description="Outer membrane channel protein CpnT-like N-terminal" evidence="2">
    <location>
        <begin position="82"/>
        <end position="198"/>
    </location>
</feature>
<evidence type="ECO:0000313" key="4">
    <source>
        <dbReference type="Proteomes" id="UP000681340"/>
    </source>
</evidence>
<dbReference type="Pfam" id="PF25547">
    <property type="entry name" value="WXG100_2"/>
    <property type="match status" value="1"/>
</dbReference>
<feature type="compositionally biased region" description="Low complexity" evidence="1">
    <location>
        <begin position="265"/>
        <end position="274"/>
    </location>
</feature>
<protein>
    <recommendedName>
        <fullName evidence="2">Outer membrane channel protein CpnT-like N-terminal domain-containing protein</fullName>
    </recommendedName>
</protein>
<feature type="region of interest" description="Disordered" evidence="1">
    <location>
        <begin position="244"/>
        <end position="310"/>
    </location>
</feature>
<feature type="compositionally biased region" description="Basic and acidic residues" evidence="1">
    <location>
        <begin position="282"/>
        <end position="296"/>
    </location>
</feature>
<keyword evidence="4" id="KW-1185">Reference proteome</keyword>
<gene>
    <name evidence="3" type="ORF">Aau02nite_86200</name>
</gene>
<reference evidence="3" key="1">
    <citation type="submission" date="2021-03" db="EMBL/GenBank/DDBJ databases">
        <title>Whole genome shotgun sequence of Actinoplanes auranticolor NBRC 12245.</title>
        <authorList>
            <person name="Komaki H."/>
            <person name="Tamura T."/>
        </authorList>
    </citation>
    <scope>NUCLEOTIDE SEQUENCE</scope>
    <source>
        <strain evidence="3">NBRC 12245</strain>
    </source>
</reference>
<dbReference type="Proteomes" id="UP000681340">
    <property type="component" value="Unassembled WGS sequence"/>
</dbReference>
<sequence length="424" mass="44915">MADNPLIAAPSTQAPSPWAGVWIAEDIEQIVSGVRSGSWIDGTLGAVSAGLDGLALVSDPAGALLQYGIAWMIEHVRPLSEALDWLAGDPAQIAAHAQTWRNVAGSLRDQADGLTRSVRWDVEEWTGAAASAYRSHADHRAQRLRTLALAADGTALMTEAAGTLIGTVRIMVRDAVATVVSRLIVYAGELIATAGLATPLVVEQVTTLCAAWAARIARWLKGLIASLRKLGDAMGRLGDRVHDLRQGRADASTGQTEGSSGTGSSGPSPGAVVPPTGPPWPARDDIRGAARGKDLNPPHARHTATGARHGEVRADNSVYLRGHENVFHDDVAQIAAGNAQWHPETNRYEINGRTYGIEPSGTVFPDSGPGIVKLNRNEYAALKEIARAGGDVDSVRVFTRDPRYLSHPEAIAKAKSIYDGTYPE</sequence>
<evidence type="ECO:0000313" key="3">
    <source>
        <dbReference type="EMBL" id="GIM79522.1"/>
    </source>
</evidence>
<organism evidence="3 4">
    <name type="scientific">Actinoplanes auranticolor</name>
    <dbReference type="NCBI Taxonomy" id="47988"/>
    <lineage>
        <taxon>Bacteria</taxon>
        <taxon>Bacillati</taxon>
        <taxon>Actinomycetota</taxon>
        <taxon>Actinomycetes</taxon>
        <taxon>Micromonosporales</taxon>
        <taxon>Micromonosporaceae</taxon>
        <taxon>Actinoplanes</taxon>
    </lineage>
</organism>
<evidence type="ECO:0000259" key="2">
    <source>
        <dbReference type="Pfam" id="PF25547"/>
    </source>
</evidence>